<dbReference type="Pfam" id="PF12902">
    <property type="entry name" value="Ferritin-like"/>
    <property type="match status" value="1"/>
</dbReference>
<dbReference type="PANTHER" id="PTHR34400">
    <property type="match status" value="1"/>
</dbReference>
<evidence type="ECO:0000313" key="2">
    <source>
        <dbReference type="EMBL" id="TFK38750.1"/>
    </source>
</evidence>
<name>A0A5C3M0N2_9AGAR</name>
<evidence type="ECO:0000259" key="1">
    <source>
        <dbReference type="Pfam" id="PF12902"/>
    </source>
</evidence>
<dbReference type="STRING" id="68775.A0A5C3M0N2"/>
<dbReference type="InterPro" id="IPR026820">
    <property type="entry name" value="VioB/RebD_dom"/>
</dbReference>
<dbReference type="OrthoDB" id="3143730at2759"/>
<dbReference type="PANTHER" id="PTHR34400:SF4">
    <property type="entry name" value="MEMBRANE PROTEIN"/>
    <property type="match status" value="1"/>
</dbReference>
<reference evidence="2 3" key="1">
    <citation type="journal article" date="2019" name="Nat. Ecol. Evol.">
        <title>Megaphylogeny resolves global patterns of mushroom evolution.</title>
        <authorList>
            <person name="Varga T."/>
            <person name="Krizsan K."/>
            <person name="Foldi C."/>
            <person name="Dima B."/>
            <person name="Sanchez-Garcia M."/>
            <person name="Sanchez-Ramirez S."/>
            <person name="Szollosi G.J."/>
            <person name="Szarkandi J.G."/>
            <person name="Papp V."/>
            <person name="Albert L."/>
            <person name="Andreopoulos W."/>
            <person name="Angelini C."/>
            <person name="Antonin V."/>
            <person name="Barry K.W."/>
            <person name="Bougher N.L."/>
            <person name="Buchanan P."/>
            <person name="Buyck B."/>
            <person name="Bense V."/>
            <person name="Catcheside P."/>
            <person name="Chovatia M."/>
            <person name="Cooper J."/>
            <person name="Damon W."/>
            <person name="Desjardin D."/>
            <person name="Finy P."/>
            <person name="Geml J."/>
            <person name="Haridas S."/>
            <person name="Hughes K."/>
            <person name="Justo A."/>
            <person name="Karasinski D."/>
            <person name="Kautmanova I."/>
            <person name="Kiss B."/>
            <person name="Kocsube S."/>
            <person name="Kotiranta H."/>
            <person name="LaButti K.M."/>
            <person name="Lechner B.E."/>
            <person name="Liimatainen K."/>
            <person name="Lipzen A."/>
            <person name="Lukacs Z."/>
            <person name="Mihaltcheva S."/>
            <person name="Morgado L.N."/>
            <person name="Niskanen T."/>
            <person name="Noordeloos M.E."/>
            <person name="Ohm R.A."/>
            <person name="Ortiz-Santana B."/>
            <person name="Ovrebo C."/>
            <person name="Racz N."/>
            <person name="Riley R."/>
            <person name="Savchenko A."/>
            <person name="Shiryaev A."/>
            <person name="Soop K."/>
            <person name="Spirin V."/>
            <person name="Szebenyi C."/>
            <person name="Tomsovsky M."/>
            <person name="Tulloss R.E."/>
            <person name="Uehling J."/>
            <person name="Grigoriev I.V."/>
            <person name="Vagvolgyi C."/>
            <person name="Papp T."/>
            <person name="Martin F.M."/>
            <person name="Miettinen O."/>
            <person name="Hibbett D.S."/>
            <person name="Nagy L.G."/>
        </authorList>
    </citation>
    <scope>NUCLEOTIDE SEQUENCE [LARGE SCALE GENOMIC DNA]</scope>
    <source>
        <strain evidence="2 3">CBS 166.37</strain>
    </source>
</reference>
<dbReference type="InterPro" id="IPR012347">
    <property type="entry name" value="Ferritin-like"/>
</dbReference>
<protein>
    <submittedName>
        <fullName evidence="2">Ferritin-like-domain-containing protein</fullName>
    </submittedName>
</protein>
<organism evidence="2 3">
    <name type="scientific">Crucibulum laeve</name>
    <dbReference type="NCBI Taxonomy" id="68775"/>
    <lineage>
        <taxon>Eukaryota</taxon>
        <taxon>Fungi</taxon>
        <taxon>Dikarya</taxon>
        <taxon>Basidiomycota</taxon>
        <taxon>Agaricomycotina</taxon>
        <taxon>Agaricomycetes</taxon>
        <taxon>Agaricomycetidae</taxon>
        <taxon>Agaricales</taxon>
        <taxon>Agaricineae</taxon>
        <taxon>Nidulariaceae</taxon>
        <taxon>Crucibulum</taxon>
    </lineage>
</organism>
<dbReference type="AlphaFoldDB" id="A0A5C3M0N2"/>
<dbReference type="Proteomes" id="UP000308652">
    <property type="component" value="Unassembled WGS sequence"/>
</dbReference>
<dbReference type="Gene3D" id="1.20.1260.10">
    <property type="match status" value="1"/>
</dbReference>
<gene>
    <name evidence="2" type="ORF">BDQ12DRAFT_651079</name>
</gene>
<feature type="domain" description="Iminophenyl-pyruvate dimer synthase" evidence="1">
    <location>
        <begin position="40"/>
        <end position="221"/>
    </location>
</feature>
<keyword evidence="3" id="KW-1185">Reference proteome</keyword>
<sequence>MSFDLASKTPTADEKKNFKERLQNLLKTAVQIELSTIPVTVVHQEMLHLALAGNIRTSIDAGPKLYALDVIPTYGDNNTILNSDIPLRLEKCGKGNLQCFLRIEAPYNPPVKLDTEQERADGEVLTQSYAMMSSDDTHILDTYHSIGEFYRDVEDMIVHSDSFIDFGNEDKQFSEAEMFSGLMVTIKDQPSAHKALKIIVDQGEGSVGVEEAHYQMFLDLYRRREDWTCWPVIASPKTEMYVGHPFIKSLSEAFNAAYCYLLITIEKTWQTSDLFSRRKLIGNLHAVMIDILTPLADVLVQQPISRGGTEIEHAAPTFEFYPTSKLAATDINAAAKELFVAIGTHIDEALKATTEEWKDTLKRVKFAVGRVPWL</sequence>
<accession>A0A5C3M0N2</accession>
<proteinExistence type="predicted"/>
<dbReference type="EMBL" id="ML213602">
    <property type="protein sequence ID" value="TFK38750.1"/>
    <property type="molecule type" value="Genomic_DNA"/>
</dbReference>
<evidence type="ECO:0000313" key="3">
    <source>
        <dbReference type="Proteomes" id="UP000308652"/>
    </source>
</evidence>